<organism evidence="1">
    <name type="scientific">Mantoniella antarctica</name>
    <dbReference type="NCBI Taxonomy" id="81844"/>
    <lineage>
        <taxon>Eukaryota</taxon>
        <taxon>Viridiplantae</taxon>
        <taxon>Chlorophyta</taxon>
        <taxon>Mamiellophyceae</taxon>
        <taxon>Mamiellales</taxon>
        <taxon>Mamiellaceae</taxon>
        <taxon>Mantoniella</taxon>
    </lineage>
</organism>
<name>A0A7S0T227_9CHLO</name>
<reference evidence="1" key="1">
    <citation type="submission" date="2021-01" db="EMBL/GenBank/DDBJ databases">
        <authorList>
            <person name="Corre E."/>
            <person name="Pelletier E."/>
            <person name="Niang G."/>
            <person name="Scheremetjew M."/>
            <person name="Finn R."/>
            <person name="Kale V."/>
            <person name="Holt S."/>
            <person name="Cochrane G."/>
            <person name="Meng A."/>
            <person name="Brown T."/>
            <person name="Cohen L."/>
        </authorList>
    </citation>
    <scope>NUCLEOTIDE SEQUENCE</scope>
    <source>
        <strain evidence="1">SL-175</strain>
    </source>
</reference>
<dbReference type="EMBL" id="HBFC01037652">
    <property type="protein sequence ID" value="CAD8723149.1"/>
    <property type="molecule type" value="Transcribed_RNA"/>
</dbReference>
<sequence>MVWMEARAHTDERFLANPTSFNAVRSCFAANASCLTTGTRILATSFPRINLHFSLERRCERARVRWDAPAMPISPRLYFSYRLPDESAHISFVYCSSSRCGGCPQGTSIFCIMLYLTRPMDSFSARAKYCSVV</sequence>
<proteinExistence type="predicted"/>
<gene>
    <name evidence="1" type="ORF">MANT1106_LOCUS22365</name>
</gene>
<dbReference type="AlphaFoldDB" id="A0A7S0T227"/>
<protein>
    <submittedName>
        <fullName evidence="1">Uncharacterized protein</fullName>
    </submittedName>
</protein>
<accession>A0A7S0T227</accession>
<evidence type="ECO:0000313" key="1">
    <source>
        <dbReference type="EMBL" id="CAD8723149.1"/>
    </source>
</evidence>